<sequence length="321" mass="35361">MTRYPYRGPVDAYQRTMRAKPAGAEGFPRTYQPVTRAPGVWQSGVFEPALKQYPHAYAMGEPVFEDPAAGVRWRAARATAMYSVLAALAAAPCGEHLVLRGSVLVRAWLGEQAREPGDLDFVVTPPTLTLTDAAGLFDGMVDAVRRFPPDPTGVLVDADEVAVEDIWTYERAPGRRLVFPWLSPDLPAGTVQVDVVLGEELPERPEVVDVPVGEHLVPVRAVSPQLSLAWKLLWLETDRYPQGKDLYDATLLAEHATVPWDLVVSVLAKELGDEAAGFTPERVRRWAVDWDNLRDLAPGVPGTGPQWRDRLVAALRRSYPG</sequence>
<dbReference type="GO" id="GO:0016740">
    <property type="term" value="F:transferase activity"/>
    <property type="evidence" value="ECO:0007669"/>
    <property type="project" value="UniProtKB-KW"/>
</dbReference>
<protein>
    <submittedName>
        <fullName evidence="1">Nucleotidyl transferase AbiEii/AbiGii toxin family protein</fullName>
    </submittedName>
</protein>
<comment type="caution">
    <text evidence="1">The sequence shown here is derived from an EMBL/GenBank/DDBJ whole genome shotgun (WGS) entry which is preliminary data.</text>
</comment>
<name>A0ABW1H0H9_9ACTN</name>
<dbReference type="EMBL" id="JBHSQS010000004">
    <property type="protein sequence ID" value="MFC5923180.1"/>
    <property type="molecule type" value="Genomic_DNA"/>
</dbReference>
<dbReference type="RefSeq" id="WP_377507456.1">
    <property type="nucleotide sequence ID" value="NZ_JBHSQS010000004.1"/>
</dbReference>
<dbReference type="InterPro" id="IPR014942">
    <property type="entry name" value="AbiEii"/>
</dbReference>
<organism evidence="1 2">
    <name type="scientific">Micromonospora vulcania</name>
    <dbReference type="NCBI Taxonomy" id="1441873"/>
    <lineage>
        <taxon>Bacteria</taxon>
        <taxon>Bacillati</taxon>
        <taxon>Actinomycetota</taxon>
        <taxon>Actinomycetes</taxon>
        <taxon>Micromonosporales</taxon>
        <taxon>Micromonosporaceae</taxon>
        <taxon>Micromonospora</taxon>
    </lineage>
</organism>
<keyword evidence="2" id="KW-1185">Reference proteome</keyword>
<proteinExistence type="predicted"/>
<keyword evidence="1" id="KW-0808">Transferase</keyword>
<dbReference type="Proteomes" id="UP001596226">
    <property type="component" value="Unassembled WGS sequence"/>
</dbReference>
<reference evidence="2" key="1">
    <citation type="journal article" date="2019" name="Int. J. Syst. Evol. Microbiol.">
        <title>The Global Catalogue of Microorganisms (GCM) 10K type strain sequencing project: providing services to taxonomists for standard genome sequencing and annotation.</title>
        <authorList>
            <consortium name="The Broad Institute Genomics Platform"/>
            <consortium name="The Broad Institute Genome Sequencing Center for Infectious Disease"/>
            <person name="Wu L."/>
            <person name="Ma J."/>
        </authorList>
    </citation>
    <scope>NUCLEOTIDE SEQUENCE [LARGE SCALE GENOMIC DNA]</scope>
    <source>
        <strain evidence="2">CGMCC 4.7144</strain>
    </source>
</reference>
<gene>
    <name evidence="1" type="ORF">ACFQGL_07455</name>
</gene>
<evidence type="ECO:0000313" key="2">
    <source>
        <dbReference type="Proteomes" id="UP001596226"/>
    </source>
</evidence>
<accession>A0ABW1H0H9</accession>
<dbReference type="Pfam" id="PF08843">
    <property type="entry name" value="AbiEii"/>
    <property type="match status" value="1"/>
</dbReference>
<evidence type="ECO:0000313" key="1">
    <source>
        <dbReference type="EMBL" id="MFC5923180.1"/>
    </source>
</evidence>